<evidence type="ECO:0000256" key="17">
    <source>
        <dbReference type="SAM" id="MobiDB-lite"/>
    </source>
</evidence>
<evidence type="ECO:0000256" key="11">
    <source>
        <dbReference type="ARBA" id="ARBA00023125"/>
    </source>
</evidence>
<dbReference type="InterPro" id="IPR002121">
    <property type="entry name" value="HRDC_dom"/>
</dbReference>
<dbReference type="SMART" id="SM00956">
    <property type="entry name" value="RQC"/>
    <property type="match status" value="1"/>
</dbReference>
<evidence type="ECO:0000256" key="15">
    <source>
        <dbReference type="ARBA" id="ARBA00034617"/>
    </source>
</evidence>
<feature type="compositionally biased region" description="Low complexity" evidence="17">
    <location>
        <begin position="601"/>
        <end position="611"/>
    </location>
</feature>
<evidence type="ECO:0000256" key="5">
    <source>
        <dbReference type="ARBA" id="ARBA00022741"/>
    </source>
</evidence>
<dbReference type="SUPFAM" id="SSF46785">
    <property type="entry name" value="Winged helix' DNA-binding domain"/>
    <property type="match status" value="1"/>
</dbReference>
<dbReference type="Pfam" id="PF00270">
    <property type="entry name" value="DEAD"/>
    <property type="match status" value="1"/>
</dbReference>
<evidence type="ECO:0000256" key="13">
    <source>
        <dbReference type="ARBA" id="ARBA00023204"/>
    </source>
</evidence>
<keyword evidence="4" id="KW-0479">Metal-binding</keyword>
<dbReference type="Pfam" id="PF16124">
    <property type="entry name" value="RecQ_Zn_bind"/>
    <property type="match status" value="1"/>
</dbReference>
<dbReference type="InterPro" id="IPR036388">
    <property type="entry name" value="WH-like_DNA-bd_sf"/>
</dbReference>
<dbReference type="GO" id="GO:0016787">
    <property type="term" value="F:hydrolase activity"/>
    <property type="evidence" value="ECO:0007669"/>
    <property type="project" value="UniProtKB-KW"/>
</dbReference>
<evidence type="ECO:0000256" key="2">
    <source>
        <dbReference type="ARBA" id="ARBA00001947"/>
    </source>
</evidence>
<dbReference type="KEGG" id="sgbi:P3F81_09895"/>
<comment type="similarity">
    <text evidence="3">Belongs to the helicase family. RecQ subfamily.</text>
</comment>
<dbReference type="InterPro" id="IPR006293">
    <property type="entry name" value="DNA_helicase_ATP-dep_RecQ_bac"/>
</dbReference>
<dbReference type="Gene3D" id="1.10.10.10">
    <property type="entry name" value="Winged helix-like DNA-binding domain superfamily/Winged helix DNA-binding domain"/>
    <property type="match status" value="1"/>
</dbReference>
<evidence type="ECO:0000259" key="19">
    <source>
        <dbReference type="PROSITE" id="PS51192"/>
    </source>
</evidence>
<keyword evidence="10" id="KW-0067">ATP-binding</keyword>
<dbReference type="EMBL" id="CP120678">
    <property type="protein sequence ID" value="WIW70198.1"/>
    <property type="molecule type" value="Genomic_DNA"/>
</dbReference>
<evidence type="ECO:0000259" key="18">
    <source>
        <dbReference type="PROSITE" id="PS50967"/>
    </source>
</evidence>
<comment type="catalytic activity">
    <reaction evidence="15">
        <text>Couples ATP hydrolysis with the unwinding of duplex DNA by translocating in the 3'-5' direction.</text>
        <dbReference type="EC" id="5.6.2.4"/>
    </reaction>
</comment>
<evidence type="ECO:0000313" key="21">
    <source>
        <dbReference type="EMBL" id="WIW70198.1"/>
    </source>
</evidence>
<feature type="domain" description="Helicase C-terminal" evidence="20">
    <location>
        <begin position="218"/>
        <end position="367"/>
    </location>
</feature>
<keyword evidence="8 21" id="KW-0347">Helicase</keyword>
<dbReference type="InterPro" id="IPR036390">
    <property type="entry name" value="WH_DNA-bd_sf"/>
</dbReference>
<dbReference type="InterPro" id="IPR001650">
    <property type="entry name" value="Helicase_C-like"/>
</dbReference>
<dbReference type="SUPFAM" id="SSF52540">
    <property type="entry name" value="P-loop containing nucleoside triphosphate hydrolases"/>
    <property type="match status" value="1"/>
</dbReference>
<organism evidence="21 22">
    <name type="scientific">Selenobaculum gibii</name>
    <dbReference type="NCBI Taxonomy" id="3054208"/>
    <lineage>
        <taxon>Bacteria</taxon>
        <taxon>Bacillati</taxon>
        <taxon>Bacillota</taxon>
        <taxon>Negativicutes</taxon>
        <taxon>Selenomonadales</taxon>
        <taxon>Selenomonadaceae</taxon>
        <taxon>Selenobaculum</taxon>
    </lineage>
</organism>
<dbReference type="Gene3D" id="3.40.50.300">
    <property type="entry name" value="P-loop containing nucleotide triphosphate hydrolases"/>
    <property type="match status" value="2"/>
</dbReference>
<sequence length="711" mass="80666">MFSQAKQILKRFYGYDSFRPGQEKIIKSFLAGEDTVAIMPTGAGKSICFQVPALLLDGCTLVISPLISLMKDQVDALINQGIPATYINSSLSSAELNRRLYDISAGKYKLIYVAPERLSADFFQTCLIKTTISMIAIDEAHCLSQWGHDFRPSYQLIYPFIRQLPKRPLIGAFTATATPEVKDDIINLLGLYHPNIQVSGFDRPNLYFNVLRGENKQKFILHYVKTHASQSGIIYAATRKEVDAIFALLSSKGYKAGHYHAGLSDEERIREQDRFLYDDIQVMVATNAFGMGIDKSNVRYVIHYNMPRNMEAYYQEAGRSGRDGEPGECTLLFSPQDTMLQKFLIDKSVENPDRKQHELSKLQTMVDYCHTPNCLRNYIISYFGETDAPTSCDNCSNCTDESELIDITVDAQKVFSCILRLNERFGITMIAEVLKGSQNKKLLQFRFDKLSTYGLFANRTVNDIKLLIQRLIATQYLMLTESEYPVVRLTSLAYTVLKGDQSVWQKVIKTKQVASDDLLFQELRKLRKEIADAEKIPPYQVFADSTLHEMCKYQPTTLEAMQDIKGVGEVKLNKYGQFFITAIRVFTPEDTVSSPSKTMEKPPSTSEPKTPTHLLTLNLFTQGLSLTEIANERSLTTATVFNHLVKAANENCVVDWDRFIRPEYEEQILNVIHKLGPAPLRPLKDELPEEITYDEIKAVIAKHFAKSSNKN</sequence>
<dbReference type="SMART" id="SM00341">
    <property type="entry name" value="HRDC"/>
    <property type="match status" value="1"/>
</dbReference>
<dbReference type="InterPro" id="IPR014001">
    <property type="entry name" value="Helicase_ATP-bd"/>
</dbReference>
<keyword evidence="9" id="KW-0862">Zinc</keyword>
<feature type="domain" description="Helicase ATP-binding" evidence="19">
    <location>
        <begin position="26"/>
        <end position="195"/>
    </location>
</feature>
<dbReference type="InterPro" id="IPR032284">
    <property type="entry name" value="RecQ_Zn-bd"/>
</dbReference>
<dbReference type="GO" id="GO:0003677">
    <property type="term" value="F:DNA binding"/>
    <property type="evidence" value="ECO:0007669"/>
    <property type="project" value="UniProtKB-KW"/>
</dbReference>
<evidence type="ECO:0000256" key="1">
    <source>
        <dbReference type="ARBA" id="ARBA00001946"/>
    </source>
</evidence>
<dbReference type="PANTHER" id="PTHR13710">
    <property type="entry name" value="DNA HELICASE RECQ FAMILY MEMBER"/>
    <property type="match status" value="1"/>
</dbReference>
<dbReference type="PROSITE" id="PS50967">
    <property type="entry name" value="HRDC"/>
    <property type="match status" value="1"/>
</dbReference>
<evidence type="ECO:0000256" key="16">
    <source>
        <dbReference type="NCBIfam" id="TIGR01389"/>
    </source>
</evidence>
<dbReference type="CDD" id="cd18794">
    <property type="entry name" value="SF2_C_RecQ"/>
    <property type="match status" value="1"/>
</dbReference>
<keyword evidence="22" id="KW-1185">Reference proteome</keyword>
<dbReference type="Gene3D" id="1.10.150.80">
    <property type="entry name" value="HRDC domain"/>
    <property type="match status" value="1"/>
</dbReference>
<evidence type="ECO:0000256" key="6">
    <source>
        <dbReference type="ARBA" id="ARBA00022763"/>
    </source>
</evidence>
<dbReference type="GO" id="GO:0043138">
    <property type="term" value="F:3'-5' DNA helicase activity"/>
    <property type="evidence" value="ECO:0007669"/>
    <property type="project" value="UniProtKB-EC"/>
</dbReference>
<dbReference type="InterPro" id="IPR029491">
    <property type="entry name" value="Helicase_HTH"/>
</dbReference>
<dbReference type="Pfam" id="PF00271">
    <property type="entry name" value="Helicase_C"/>
    <property type="match status" value="1"/>
</dbReference>
<dbReference type="FunFam" id="3.40.50.300:FF:000296">
    <property type="entry name" value="ATP-dependent DNA helicase RecQ"/>
    <property type="match status" value="1"/>
</dbReference>
<evidence type="ECO:0000256" key="8">
    <source>
        <dbReference type="ARBA" id="ARBA00022806"/>
    </source>
</evidence>
<feature type="domain" description="HRDC" evidence="18">
    <location>
        <begin position="513"/>
        <end position="593"/>
    </location>
</feature>
<evidence type="ECO:0000256" key="3">
    <source>
        <dbReference type="ARBA" id="ARBA00005446"/>
    </source>
</evidence>
<evidence type="ECO:0000256" key="12">
    <source>
        <dbReference type="ARBA" id="ARBA00023172"/>
    </source>
</evidence>
<dbReference type="SMART" id="SM00490">
    <property type="entry name" value="HELICc"/>
    <property type="match status" value="1"/>
</dbReference>
<evidence type="ECO:0000313" key="22">
    <source>
        <dbReference type="Proteomes" id="UP001243623"/>
    </source>
</evidence>
<dbReference type="PROSITE" id="PS51194">
    <property type="entry name" value="HELICASE_CTER"/>
    <property type="match status" value="1"/>
</dbReference>
<evidence type="ECO:0000256" key="10">
    <source>
        <dbReference type="ARBA" id="ARBA00022840"/>
    </source>
</evidence>
<keyword evidence="13" id="KW-0234">DNA repair</keyword>
<evidence type="ECO:0000256" key="9">
    <source>
        <dbReference type="ARBA" id="ARBA00022833"/>
    </source>
</evidence>
<dbReference type="GO" id="GO:0006260">
    <property type="term" value="P:DNA replication"/>
    <property type="evidence" value="ECO:0007669"/>
    <property type="project" value="InterPro"/>
</dbReference>
<comment type="cofactor">
    <cofactor evidence="2">
        <name>Zn(2+)</name>
        <dbReference type="ChEBI" id="CHEBI:29105"/>
    </cofactor>
</comment>
<proteinExistence type="inferred from homology"/>
<keyword evidence="14" id="KW-0413">Isomerase</keyword>
<dbReference type="CDD" id="cd17920">
    <property type="entry name" value="DEXHc_RecQ"/>
    <property type="match status" value="1"/>
</dbReference>
<dbReference type="GO" id="GO:0030894">
    <property type="term" value="C:replisome"/>
    <property type="evidence" value="ECO:0007669"/>
    <property type="project" value="TreeGrafter"/>
</dbReference>
<dbReference type="SUPFAM" id="SSF47819">
    <property type="entry name" value="HRDC-like"/>
    <property type="match status" value="1"/>
</dbReference>
<comment type="cofactor">
    <cofactor evidence="1">
        <name>Mg(2+)</name>
        <dbReference type="ChEBI" id="CHEBI:18420"/>
    </cofactor>
</comment>
<dbReference type="GO" id="GO:0006281">
    <property type="term" value="P:DNA repair"/>
    <property type="evidence" value="ECO:0007669"/>
    <property type="project" value="UniProtKB-KW"/>
</dbReference>
<evidence type="ECO:0000259" key="20">
    <source>
        <dbReference type="PROSITE" id="PS51194"/>
    </source>
</evidence>
<dbReference type="EC" id="5.6.2.4" evidence="16"/>
<evidence type="ECO:0000256" key="7">
    <source>
        <dbReference type="ARBA" id="ARBA00022801"/>
    </source>
</evidence>
<dbReference type="PANTHER" id="PTHR13710:SF105">
    <property type="entry name" value="ATP-DEPENDENT DNA HELICASE Q1"/>
    <property type="match status" value="1"/>
</dbReference>
<keyword evidence="5" id="KW-0547">Nucleotide-binding</keyword>
<protein>
    <recommendedName>
        <fullName evidence="16">DNA helicase RecQ</fullName>
        <ecNumber evidence="16">5.6.2.4</ecNumber>
    </recommendedName>
</protein>
<evidence type="ECO:0000256" key="14">
    <source>
        <dbReference type="ARBA" id="ARBA00023235"/>
    </source>
</evidence>
<keyword evidence="6" id="KW-0227">DNA damage</keyword>
<dbReference type="PROSITE" id="PS51192">
    <property type="entry name" value="HELICASE_ATP_BIND_1"/>
    <property type="match status" value="1"/>
</dbReference>
<dbReference type="InterPro" id="IPR044876">
    <property type="entry name" value="HRDC_dom_sf"/>
</dbReference>
<dbReference type="Pfam" id="PF09382">
    <property type="entry name" value="RQC"/>
    <property type="match status" value="1"/>
</dbReference>
<gene>
    <name evidence="21" type="primary">recQ</name>
    <name evidence="21" type="ORF">P3F81_09895</name>
</gene>
<dbReference type="InterPro" id="IPR018982">
    <property type="entry name" value="RQC_domain"/>
</dbReference>
<reference evidence="21" key="1">
    <citation type="submission" date="2023-03" db="EMBL/GenBank/DDBJ databases">
        <title>Selenobaculum gbiensis gen. nov. sp. nov., a new bacterium isolated from the gut microbiota of IBD patient.</title>
        <authorList>
            <person name="Yeo S."/>
            <person name="Park H."/>
            <person name="Huh C.S."/>
        </authorList>
    </citation>
    <scope>NUCLEOTIDE SEQUENCE</scope>
    <source>
        <strain evidence="21">ICN-92133</strain>
    </source>
</reference>
<feature type="region of interest" description="Disordered" evidence="17">
    <location>
        <begin position="591"/>
        <end position="611"/>
    </location>
</feature>
<dbReference type="GO" id="GO:0043590">
    <property type="term" value="C:bacterial nucleoid"/>
    <property type="evidence" value="ECO:0007669"/>
    <property type="project" value="TreeGrafter"/>
</dbReference>
<dbReference type="NCBIfam" id="TIGR01389">
    <property type="entry name" value="recQ"/>
    <property type="match status" value="1"/>
</dbReference>
<dbReference type="InterPro" id="IPR027417">
    <property type="entry name" value="P-loop_NTPase"/>
</dbReference>
<dbReference type="GO" id="GO:0009378">
    <property type="term" value="F:four-way junction helicase activity"/>
    <property type="evidence" value="ECO:0007669"/>
    <property type="project" value="TreeGrafter"/>
</dbReference>
<dbReference type="GO" id="GO:0005524">
    <property type="term" value="F:ATP binding"/>
    <property type="evidence" value="ECO:0007669"/>
    <property type="project" value="UniProtKB-KW"/>
</dbReference>
<evidence type="ECO:0000256" key="4">
    <source>
        <dbReference type="ARBA" id="ARBA00022723"/>
    </source>
</evidence>
<dbReference type="Proteomes" id="UP001243623">
    <property type="component" value="Chromosome"/>
</dbReference>
<dbReference type="RefSeq" id="WP_147669990.1">
    <property type="nucleotide sequence ID" value="NZ_CP120678.1"/>
</dbReference>
<dbReference type="GO" id="GO:0005737">
    <property type="term" value="C:cytoplasm"/>
    <property type="evidence" value="ECO:0007669"/>
    <property type="project" value="TreeGrafter"/>
</dbReference>
<dbReference type="GO" id="GO:0009432">
    <property type="term" value="P:SOS response"/>
    <property type="evidence" value="ECO:0007669"/>
    <property type="project" value="UniProtKB-UniRule"/>
</dbReference>
<dbReference type="InterPro" id="IPR004589">
    <property type="entry name" value="DNA_helicase_ATP-dep_RecQ"/>
</dbReference>
<dbReference type="GO" id="GO:0006310">
    <property type="term" value="P:DNA recombination"/>
    <property type="evidence" value="ECO:0007669"/>
    <property type="project" value="UniProtKB-UniRule"/>
</dbReference>
<dbReference type="AlphaFoldDB" id="A0A9Y2AIC0"/>
<keyword evidence="7 21" id="KW-0378">Hydrolase</keyword>
<accession>A0A9Y2AIC0</accession>
<dbReference type="InterPro" id="IPR010997">
    <property type="entry name" value="HRDC-like_sf"/>
</dbReference>
<dbReference type="InterPro" id="IPR011545">
    <property type="entry name" value="DEAD/DEAH_box_helicase_dom"/>
</dbReference>
<dbReference type="NCBIfam" id="TIGR00614">
    <property type="entry name" value="recQ_fam"/>
    <property type="match status" value="1"/>
</dbReference>
<keyword evidence="11" id="KW-0238">DNA-binding</keyword>
<dbReference type="SMART" id="SM00487">
    <property type="entry name" value="DEXDc"/>
    <property type="match status" value="1"/>
</dbReference>
<keyword evidence="12" id="KW-0233">DNA recombination</keyword>
<dbReference type="GO" id="GO:0046872">
    <property type="term" value="F:metal ion binding"/>
    <property type="evidence" value="ECO:0007669"/>
    <property type="project" value="UniProtKB-KW"/>
</dbReference>
<dbReference type="Pfam" id="PF14493">
    <property type="entry name" value="HTH_40"/>
    <property type="match status" value="1"/>
</dbReference>
<dbReference type="Pfam" id="PF00570">
    <property type="entry name" value="HRDC"/>
    <property type="match status" value="1"/>
</dbReference>
<name>A0A9Y2AIC0_9FIRM</name>